<reference evidence="2 3" key="1">
    <citation type="submission" date="2018-04" db="EMBL/GenBank/DDBJ databases">
        <title>Novel Campyloabacter and Helicobacter Species and Strains.</title>
        <authorList>
            <person name="Mannion A.J."/>
            <person name="Shen Z."/>
            <person name="Fox J.G."/>
        </authorList>
    </citation>
    <scope>NUCLEOTIDE SEQUENCE [LARGE SCALE GENOMIC DNA]</scope>
    <source>
        <strain evidence="2 3">MIT 97-5075</strain>
    </source>
</reference>
<dbReference type="InterPro" id="IPR006076">
    <property type="entry name" value="FAD-dep_OxRdtase"/>
</dbReference>
<evidence type="ECO:0000313" key="2">
    <source>
        <dbReference type="EMBL" id="RDU71067.1"/>
    </source>
</evidence>
<dbReference type="GO" id="GO:0005737">
    <property type="term" value="C:cytoplasm"/>
    <property type="evidence" value="ECO:0007669"/>
    <property type="project" value="TreeGrafter"/>
</dbReference>
<dbReference type="PANTHER" id="PTHR13847">
    <property type="entry name" value="SARCOSINE DEHYDROGENASE-RELATED"/>
    <property type="match status" value="1"/>
</dbReference>
<keyword evidence="3" id="KW-1185">Reference proteome</keyword>
<evidence type="ECO:0000259" key="1">
    <source>
        <dbReference type="Pfam" id="PF01266"/>
    </source>
</evidence>
<dbReference type="RefSeq" id="WP_104763606.1">
    <property type="nucleotide sequence ID" value="NZ_FZPM01000026.1"/>
</dbReference>
<dbReference type="Gene3D" id="3.50.50.60">
    <property type="entry name" value="FAD/NAD(P)-binding domain"/>
    <property type="match status" value="1"/>
</dbReference>
<feature type="domain" description="FAD dependent oxidoreductase" evidence="1">
    <location>
        <begin position="38"/>
        <end position="395"/>
    </location>
</feature>
<proteinExistence type="predicted"/>
<dbReference type="PANTHER" id="PTHR13847:SF281">
    <property type="entry name" value="FAD DEPENDENT OXIDOREDUCTASE DOMAIN-CONTAINING PROTEIN"/>
    <property type="match status" value="1"/>
</dbReference>
<dbReference type="AlphaFoldDB" id="A0A3D8J0M4"/>
<dbReference type="Pfam" id="PF01266">
    <property type="entry name" value="DAO"/>
    <property type="match status" value="1"/>
</dbReference>
<dbReference type="OrthoDB" id="9342835at2"/>
<gene>
    <name evidence="2" type="ORF">CQA66_07165</name>
</gene>
<accession>A0A3D8J0M4</accession>
<name>A0A3D8J0M4_9HELI</name>
<evidence type="ECO:0000313" key="3">
    <source>
        <dbReference type="Proteomes" id="UP000256424"/>
    </source>
</evidence>
<dbReference type="EMBL" id="NXLW01000014">
    <property type="protein sequence ID" value="RDU71067.1"/>
    <property type="molecule type" value="Genomic_DNA"/>
</dbReference>
<protein>
    <submittedName>
        <fullName evidence="2">FAD-binding oxidoreductase</fullName>
    </submittedName>
</protein>
<dbReference type="InterPro" id="IPR036188">
    <property type="entry name" value="FAD/NAD-bd_sf"/>
</dbReference>
<dbReference type="Proteomes" id="UP000256424">
    <property type="component" value="Unassembled WGS sequence"/>
</dbReference>
<dbReference type="Gene3D" id="3.30.9.10">
    <property type="entry name" value="D-Amino Acid Oxidase, subunit A, domain 2"/>
    <property type="match status" value="1"/>
</dbReference>
<sequence>MTTIKHLPKIDGEIGWYELCEGKDKPLGRKLQEDLKFDFCIVGAGIAGVSVALSLANLYRDSKIALVEALKIGQGTSSRNAGFIIDLPHNLDGSEANVEHDKKIYELNCFAIDFLKDLVDKHNINCHWQKAGKYMCAHEDTNIQGLRAFEEHLQPSGFAFERVKGKELEQRLGTSYYQEAVYTPDNILMNPSALMRGLVTHLPDNVAVFEESPVLTFEKKEDIKIIKSRAGSIQSKILILALDSHLEEFKIVRYKQAPIFTYASLSEPLSENEINQYFPNVQAYGLTSAHPAGTTVRFTPDKRIFVRNLLDFFPDLQCKSEDLQRAYKRHRLSFEARFPYLSHKKFQFTWGGFLCMTLNHQSVFGNFGDGIYCIGGSNGVGMAKGVYLGYYLAELIAGNHSPNLDFILENNKASFMPPEPLRSIGAKIRLWYEQRNALGDI</sequence>
<comment type="caution">
    <text evidence="2">The sequence shown here is derived from an EMBL/GenBank/DDBJ whole genome shotgun (WGS) entry which is preliminary data.</text>
</comment>
<organism evidence="2 3">
    <name type="scientific">Helicobacter aurati</name>
    <dbReference type="NCBI Taxonomy" id="137778"/>
    <lineage>
        <taxon>Bacteria</taxon>
        <taxon>Pseudomonadati</taxon>
        <taxon>Campylobacterota</taxon>
        <taxon>Epsilonproteobacteria</taxon>
        <taxon>Campylobacterales</taxon>
        <taxon>Helicobacteraceae</taxon>
        <taxon>Helicobacter</taxon>
    </lineage>
</organism>
<dbReference type="SUPFAM" id="SSF51905">
    <property type="entry name" value="FAD/NAD(P)-binding domain"/>
    <property type="match status" value="1"/>
</dbReference>